<dbReference type="InterPro" id="IPR001816">
    <property type="entry name" value="Transl_elong_EFTs/EF1B"/>
</dbReference>
<evidence type="ECO:0000313" key="17">
    <source>
        <dbReference type="Proteomes" id="UP000477070"/>
    </source>
</evidence>
<dbReference type="HAMAP" id="MF_00050">
    <property type="entry name" value="EF_Ts"/>
    <property type="match status" value="1"/>
</dbReference>
<evidence type="ECO:0000313" key="14">
    <source>
        <dbReference type="EMBL" id="MWV68795.1"/>
    </source>
</evidence>
<feature type="region of interest" description="Disordered" evidence="12">
    <location>
        <begin position="1"/>
        <end position="20"/>
    </location>
</feature>
<dbReference type="PANTHER" id="PTHR11741:SF0">
    <property type="entry name" value="ELONGATION FACTOR TS, MITOCHONDRIAL"/>
    <property type="match status" value="1"/>
</dbReference>
<evidence type="ECO:0000256" key="7">
    <source>
        <dbReference type="ARBA" id="ARBA00025453"/>
    </source>
</evidence>
<gene>
    <name evidence="8" type="primary">tsf</name>
    <name evidence="14" type="ORF">DCO61_01820</name>
    <name evidence="15" type="ORF">LS64_005865</name>
</gene>
<reference evidence="15" key="3">
    <citation type="submission" date="2018-04" db="EMBL/GenBank/DDBJ databases">
        <authorList>
            <person name="Sheh A."/>
            <person name="Shen Z."/>
            <person name="Mannion A.J."/>
            <person name="Fox J.G."/>
        </authorList>
    </citation>
    <scope>NUCLEOTIDE SEQUENCE</scope>
    <source>
        <strain evidence="15">MIT 97-6194</strain>
    </source>
</reference>
<dbReference type="SUPFAM" id="SSF46934">
    <property type="entry name" value="UBA-like"/>
    <property type="match status" value="1"/>
</dbReference>
<feature type="region of interest" description="Involved in Mg(2+) ion dislocation from EF-Tu" evidence="8">
    <location>
        <begin position="170"/>
        <end position="173"/>
    </location>
</feature>
<dbReference type="Gene3D" id="1.10.8.10">
    <property type="entry name" value="DNA helicase RuvA subunit, C-terminal domain"/>
    <property type="match status" value="1"/>
</dbReference>
<proteinExistence type="inferred from homology"/>
<evidence type="ECO:0000313" key="15">
    <source>
        <dbReference type="EMBL" id="TLD94453.1"/>
    </source>
</evidence>
<dbReference type="RefSeq" id="WP_081948299.1">
    <property type="nucleotide sequence ID" value="NZ_JRMP02000007.1"/>
</dbReference>
<dbReference type="STRING" id="1548018.LS64_05120"/>
<evidence type="ECO:0000259" key="13">
    <source>
        <dbReference type="Pfam" id="PF00889"/>
    </source>
</evidence>
<evidence type="ECO:0000256" key="8">
    <source>
        <dbReference type="HAMAP-Rule" id="MF_00050"/>
    </source>
</evidence>
<dbReference type="PANTHER" id="PTHR11741">
    <property type="entry name" value="ELONGATION FACTOR TS"/>
    <property type="match status" value="1"/>
</dbReference>
<keyword evidence="6 8" id="KW-0648">Protein biosynthesis</keyword>
<dbReference type="GO" id="GO:0005737">
    <property type="term" value="C:cytoplasm"/>
    <property type="evidence" value="ECO:0007669"/>
    <property type="project" value="UniProtKB-SubCell"/>
</dbReference>
<name>A0A347W064_9HELI</name>
<feature type="compositionally biased region" description="Basic and acidic residues" evidence="12">
    <location>
        <begin position="38"/>
        <end position="75"/>
    </location>
</feature>
<dbReference type="GO" id="GO:0003746">
    <property type="term" value="F:translation elongation factor activity"/>
    <property type="evidence" value="ECO:0007669"/>
    <property type="project" value="UniProtKB-UniRule"/>
</dbReference>
<dbReference type="FunFam" id="1.10.8.10:FF:000001">
    <property type="entry name" value="Elongation factor Ts"/>
    <property type="match status" value="1"/>
</dbReference>
<evidence type="ECO:0000256" key="2">
    <source>
        <dbReference type="ARBA" id="ARBA00005532"/>
    </source>
</evidence>
<evidence type="ECO:0000256" key="9">
    <source>
        <dbReference type="RuleBase" id="RU000642"/>
    </source>
</evidence>
<dbReference type="EMBL" id="QBIU01000001">
    <property type="protein sequence ID" value="MWV68795.1"/>
    <property type="molecule type" value="Genomic_DNA"/>
</dbReference>
<dbReference type="InterPro" id="IPR009060">
    <property type="entry name" value="UBA-like_sf"/>
</dbReference>
<sequence length="454" mass="50901">MRDDTKKAYENAKDSLKNLGEKLKDEAKDLGEKIKNKAQESYEEASKKASELKDSASKKFDEFKDSASKKADELKQQAGQKAKELQGNAQEISAKLVKELRDKTDAGIMECKNALKETQGNIEKAIEYLRQKGLSKAAKKADRIAAEGVIALKVAQNFERATLLEVNSETDFVAKNDAFNELVGNTLNLAFENKVTFSNENGENPLSNLKVNSETFEEYLKQKIATIGENIVIRRAATISCHDKQILNGYLHHNKKVGAIVLLSVKDSKTLQDSKKREALSTLAKYLSMQVASMKPKVISYKELAKELIAKERTAIAAELEKENEELKRLGKTLHRIPEFVSRAELTPEVIAKKEAELKEKLKADGKPEKIWDKILPGQLERFILDNTILDQRLTLLAQLYTLDDKKSVEQVLKDESAKIGDTIEIVQFINFELGEGIEKKVDNFAAEVAAQMK</sequence>
<evidence type="ECO:0000256" key="5">
    <source>
        <dbReference type="ARBA" id="ARBA00022768"/>
    </source>
</evidence>
<evidence type="ECO:0000256" key="6">
    <source>
        <dbReference type="ARBA" id="ARBA00022917"/>
    </source>
</evidence>
<dbReference type="PROSITE" id="PS01127">
    <property type="entry name" value="EF_TS_2"/>
    <property type="match status" value="1"/>
</dbReference>
<feature type="coiled-coil region" evidence="11">
    <location>
        <begin position="301"/>
        <end position="337"/>
    </location>
</feature>
<keyword evidence="4 8" id="KW-0963">Cytoplasm</keyword>
<comment type="similarity">
    <text evidence="2 8 9">Belongs to the EF-Ts family.</text>
</comment>
<dbReference type="SUPFAM" id="SSF54713">
    <property type="entry name" value="Elongation factor Ts (EF-Ts), dimerisation domain"/>
    <property type="match status" value="3"/>
</dbReference>
<feature type="domain" description="Translation elongation factor EFTs/EF1B dimerisation" evidence="13">
    <location>
        <begin position="338"/>
        <end position="436"/>
    </location>
</feature>
<dbReference type="Proteomes" id="UP000029714">
    <property type="component" value="Unassembled WGS sequence"/>
</dbReference>
<evidence type="ECO:0000256" key="10">
    <source>
        <dbReference type="RuleBase" id="RU000643"/>
    </source>
</evidence>
<comment type="subcellular location">
    <subcellularLocation>
        <location evidence="1 8 10">Cytoplasm</location>
    </subcellularLocation>
</comment>
<organism evidence="15 16">
    <name type="scientific">Helicobacter saguini</name>
    <dbReference type="NCBI Taxonomy" id="1548018"/>
    <lineage>
        <taxon>Bacteria</taxon>
        <taxon>Pseudomonadati</taxon>
        <taxon>Campylobacterota</taxon>
        <taxon>Epsilonproteobacteria</taxon>
        <taxon>Campylobacterales</taxon>
        <taxon>Helicobacteraceae</taxon>
        <taxon>Helicobacter</taxon>
    </lineage>
</organism>
<dbReference type="PROSITE" id="PS01126">
    <property type="entry name" value="EF_TS_1"/>
    <property type="match status" value="1"/>
</dbReference>
<comment type="caution">
    <text evidence="15">The sequence shown here is derived from an EMBL/GenBank/DDBJ whole genome shotgun (WGS) entry which is preliminary data.</text>
</comment>
<evidence type="ECO:0000256" key="11">
    <source>
        <dbReference type="SAM" id="Coils"/>
    </source>
</evidence>
<keyword evidence="5 8" id="KW-0251">Elongation factor</keyword>
<reference evidence="15 16" key="1">
    <citation type="journal article" date="2014" name="Genome Announc.">
        <title>Draft genome sequences of eight enterohepatic helicobacter species isolated from both laboratory and wild rodents.</title>
        <authorList>
            <person name="Sheh A."/>
            <person name="Shen Z."/>
            <person name="Fox J.G."/>
        </authorList>
    </citation>
    <scope>NUCLEOTIDE SEQUENCE [LARGE SCALE GENOMIC DNA]</scope>
    <source>
        <strain evidence="15 16">MIT 97-6194</strain>
    </source>
</reference>
<feature type="domain" description="Translation elongation factor EFTs/EF1B dimerisation" evidence="13">
    <location>
        <begin position="161"/>
        <end position="324"/>
    </location>
</feature>
<keyword evidence="11" id="KW-0175">Coiled coil</keyword>
<dbReference type="Pfam" id="PF00889">
    <property type="entry name" value="EF_TS"/>
    <property type="match status" value="2"/>
</dbReference>
<dbReference type="EMBL" id="JRMP02000007">
    <property type="protein sequence ID" value="TLD94453.1"/>
    <property type="molecule type" value="Genomic_DNA"/>
</dbReference>
<dbReference type="FunFam" id="1.10.286.20:FF:000004">
    <property type="entry name" value="Elongation factor Ts"/>
    <property type="match status" value="1"/>
</dbReference>
<feature type="region of interest" description="Disordered" evidence="12">
    <location>
        <begin position="38"/>
        <end position="86"/>
    </location>
</feature>
<evidence type="ECO:0000256" key="12">
    <source>
        <dbReference type="SAM" id="MobiDB-lite"/>
    </source>
</evidence>
<dbReference type="InterPro" id="IPR036402">
    <property type="entry name" value="EF-Ts_dimer_sf"/>
</dbReference>
<dbReference type="Gene3D" id="3.30.479.20">
    <property type="entry name" value="Elongation factor Ts, dimerisation domain"/>
    <property type="match status" value="2"/>
</dbReference>
<dbReference type="CDD" id="cd14275">
    <property type="entry name" value="UBA_EF-Ts"/>
    <property type="match status" value="1"/>
</dbReference>
<dbReference type="OrthoDB" id="9808348at2"/>
<accession>A0A347W064</accession>
<dbReference type="InterPro" id="IPR018101">
    <property type="entry name" value="Transl_elong_Ts_CS"/>
</dbReference>
<reference evidence="15 16" key="2">
    <citation type="journal article" date="2016" name="Infect. Immun.">
        <title>Helicobacter saguini, a Novel Helicobacter Isolated from Cotton-Top Tamarins with Ulcerative Colitis, Has Proinflammatory Properties and Induces Typhlocolitis and Dysplasia in Gnotobiotic IL-10-/- Mice.</title>
        <authorList>
            <person name="Shen Z."/>
            <person name="Mannion A."/>
            <person name="Whary M.T."/>
            <person name="Muthupalani S."/>
            <person name="Sheh A."/>
            <person name="Feng Y."/>
            <person name="Gong G."/>
            <person name="Vandamme P."/>
            <person name="Holcombe H.R."/>
            <person name="Paster B.J."/>
            <person name="Fox J.G."/>
        </authorList>
    </citation>
    <scope>NUCLEOTIDE SEQUENCE [LARGE SCALE GENOMIC DNA]</scope>
    <source>
        <strain evidence="15 16">MIT 97-6194</strain>
    </source>
</reference>
<evidence type="ECO:0000313" key="16">
    <source>
        <dbReference type="Proteomes" id="UP000029714"/>
    </source>
</evidence>
<dbReference type="Gene3D" id="1.10.286.20">
    <property type="match status" value="1"/>
</dbReference>
<dbReference type="Gene3D" id="6.10.140.1430">
    <property type="match status" value="1"/>
</dbReference>
<dbReference type="InterPro" id="IPR014039">
    <property type="entry name" value="Transl_elong_EFTs/EF1B_dimer"/>
</dbReference>
<protein>
    <recommendedName>
        <fullName evidence="3 8">Elongation factor Ts</fullName>
        <shortName evidence="8">EF-Ts</shortName>
    </recommendedName>
</protein>
<evidence type="ECO:0000256" key="3">
    <source>
        <dbReference type="ARBA" id="ARBA00016956"/>
    </source>
</evidence>
<keyword evidence="16" id="KW-1185">Reference proteome</keyword>
<dbReference type="AlphaFoldDB" id="A0A347W064"/>
<dbReference type="SUPFAM" id="SSF47162">
    <property type="entry name" value="Apolipoprotein"/>
    <property type="match status" value="1"/>
</dbReference>
<dbReference type="Proteomes" id="UP000477070">
    <property type="component" value="Unassembled WGS sequence"/>
</dbReference>
<comment type="function">
    <text evidence="7 8 9">Associates with the EF-Tu.GDP complex and induces the exchange of GDP to GTP. It remains bound to the aminoacyl-tRNA.EF-Tu.GTP complex up to the GTP hydrolysis stage on the ribosome.</text>
</comment>
<reference evidence="14 17" key="4">
    <citation type="submission" date="2019-12" db="EMBL/GenBank/DDBJ databases">
        <title>Multi-Generational Helicobacter saguini Isolates.</title>
        <authorList>
            <person name="Mannion A."/>
            <person name="Shen Z."/>
            <person name="Fox J.G."/>
        </authorList>
    </citation>
    <scope>NUCLEOTIDE SEQUENCE [LARGE SCALE GENOMIC DNA]</scope>
    <source>
        <strain evidence="14">16-048</strain>
        <strain evidence="17">16-048 (F4)</strain>
    </source>
</reference>
<evidence type="ECO:0000256" key="4">
    <source>
        <dbReference type="ARBA" id="ARBA00022490"/>
    </source>
</evidence>
<dbReference type="NCBIfam" id="TIGR00116">
    <property type="entry name" value="tsf"/>
    <property type="match status" value="1"/>
</dbReference>
<evidence type="ECO:0000256" key="1">
    <source>
        <dbReference type="ARBA" id="ARBA00004496"/>
    </source>
</evidence>